<dbReference type="PANTHER" id="PTHR13261">
    <property type="entry name" value="BRCA2 AND CDKN1A INTERACTING PROTEIN"/>
    <property type="match status" value="1"/>
</dbReference>
<comment type="subcellular location">
    <subcellularLocation>
        <location evidence="3">Nucleus</location>
    </subcellularLocation>
</comment>
<accession>A0A9W9FKN2</accession>
<evidence type="ECO:0000256" key="3">
    <source>
        <dbReference type="PIRNR" id="PIRNR028983"/>
    </source>
</evidence>
<organism evidence="5 6">
    <name type="scientific">Penicillium alfredii</name>
    <dbReference type="NCBI Taxonomy" id="1506179"/>
    <lineage>
        <taxon>Eukaryota</taxon>
        <taxon>Fungi</taxon>
        <taxon>Dikarya</taxon>
        <taxon>Ascomycota</taxon>
        <taxon>Pezizomycotina</taxon>
        <taxon>Eurotiomycetes</taxon>
        <taxon>Eurotiomycetidae</taxon>
        <taxon>Eurotiales</taxon>
        <taxon>Aspergillaceae</taxon>
        <taxon>Penicillium</taxon>
    </lineage>
</organism>
<evidence type="ECO:0000256" key="1">
    <source>
        <dbReference type="ARBA" id="ARBA00002688"/>
    </source>
</evidence>
<dbReference type="Proteomes" id="UP001141434">
    <property type="component" value="Unassembled WGS sequence"/>
</dbReference>
<comment type="similarity">
    <text evidence="2 3">Belongs to the BCP1 family.</text>
</comment>
<dbReference type="Pfam" id="PF13862">
    <property type="entry name" value="BCCIP"/>
    <property type="match status" value="1"/>
</dbReference>
<reference evidence="5" key="2">
    <citation type="journal article" date="2023" name="IMA Fungus">
        <title>Comparative genomic study of the Penicillium genus elucidates a diverse pangenome and 15 lateral gene transfer events.</title>
        <authorList>
            <person name="Petersen C."/>
            <person name="Sorensen T."/>
            <person name="Nielsen M.R."/>
            <person name="Sondergaard T.E."/>
            <person name="Sorensen J.L."/>
            <person name="Fitzpatrick D.A."/>
            <person name="Frisvad J.C."/>
            <person name="Nielsen K.L."/>
        </authorList>
    </citation>
    <scope>NUCLEOTIDE SEQUENCE</scope>
    <source>
        <strain evidence="5">IBT 34128</strain>
    </source>
</reference>
<reference evidence="5" key="1">
    <citation type="submission" date="2022-11" db="EMBL/GenBank/DDBJ databases">
        <authorList>
            <person name="Petersen C."/>
        </authorList>
    </citation>
    <scope>NUCLEOTIDE SEQUENCE</scope>
    <source>
        <strain evidence="5">IBT 34128</strain>
    </source>
</reference>
<evidence type="ECO:0000313" key="5">
    <source>
        <dbReference type="EMBL" id="KAJ5101883.1"/>
    </source>
</evidence>
<keyword evidence="6" id="KW-1185">Reference proteome</keyword>
<dbReference type="OrthoDB" id="27543at2759"/>
<gene>
    <name evidence="5" type="ORF">NUU61_004105</name>
</gene>
<evidence type="ECO:0000256" key="2">
    <source>
        <dbReference type="ARBA" id="ARBA00006781"/>
    </source>
</evidence>
<evidence type="ECO:0000256" key="4">
    <source>
        <dbReference type="SAM" id="MobiDB-lite"/>
    </source>
</evidence>
<dbReference type="EMBL" id="JAPMSZ010000005">
    <property type="protein sequence ID" value="KAJ5101883.1"/>
    <property type="molecule type" value="Genomic_DNA"/>
</dbReference>
<dbReference type="RefSeq" id="XP_056512714.1">
    <property type="nucleotide sequence ID" value="XM_056654687.1"/>
</dbReference>
<keyword evidence="3" id="KW-0539">Nucleus</keyword>
<dbReference type="AlphaFoldDB" id="A0A9W9FKN2"/>
<dbReference type="PANTHER" id="PTHR13261:SF0">
    <property type="entry name" value="BRCA2 AND CDKN1A-INTERACTING PROTEIN"/>
    <property type="match status" value="1"/>
</dbReference>
<name>A0A9W9FKN2_9EURO</name>
<dbReference type="GeneID" id="81393855"/>
<dbReference type="InterPro" id="IPR025602">
    <property type="entry name" value="BCP1_family"/>
</dbReference>
<sequence>MGKRKQQLGDVPMDGTQPEGDESDDVGAPPKTPAVCDILLTPWAQDINMVNVDFEWFDPQPAVDFHGLKNLLRQLLDADSQIFDMSALADLILSQPLLGSTVKVDGNESDPYAFLSVLNLQEHKDKPVVKDLTNYLKTKAASNPSLSALHQLLSQTPIPPIGLILTERLINMPSEVIPPMYNMLLEEISWAIEDKEPYTFSHYLIMSKTYEEIESKLDMEESRPQKKKKKGTDQPERFYFHPEDEVLERHALCSGSIEYTHQHDEGHSDSKRAFQELGISTNGSLVLIEAAKFEPAVKAVTEYLQPSM</sequence>
<feature type="region of interest" description="Disordered" evidence="4">
    <location>
        <begin position="1"/>
        <end position="31"/>
    </location>
</feature>
<feature type="region of interest" description="Disordered" evidence="4">
    <location>
        <begin position="216"/>
        <end position="236"/>
    </location>
</feature>
<comment type="function">
    <text evidence="1 3">Involved in nuclear export, actin cytoskeleton organization and vesicular transport.</text>
</comment>
<dbReference type="GO" id="GO:0005634">
    <property type="term" value="C:nucleus"/>
    <property type="evidence" value="ECO:0007669"/>
    <property type="project" value="UniProtKB-SubCell"/>
</dbReference>
<keyword evidence="3" id="KW-0813">Transport</keyword>
<dbReference type="GO" id="GO:0015031">
    <property type="term" value="P:protein transport"/>
    <property type="evidence" value="ECO:0007669"/>
    <property type="project" value="UniProtKB-KW"/>
</dbReference>
<proteinExistence type="inferred from homology"/>
<dbReference type="PIRSF" id="PIRSF028983">
    <property type="entry name" value="BCP1"/>
    <property type="match status" value="1"/>
</dbReference>
<evidence type="ECO:0000313" key="6">
    <source>
        <dbReference type="Proteomes" id="UP001141434"/>
    </source>
</evidence>
<keyword evidence="3" id="KW-0653">Protein transport</keyword>
<protein>
    <recommendedName>
        <fullName evidence="3">Protein BCP1</fullName>
    </recommendedName>
</protein>
<comment type="caution">
    <text evidence="5">The sequence shown here is derived from an EMBL/GenBank/DDBJ whole genome shotgun (WGS) entry which is preliminary data.</text>
</comment>